<keyword evidence="1" id="KW-0240">DNA-directed RNA polymerase</keyword>
<dbReference type="Proteomes" id="UP000265816">
    <property type="component" value="Unassembled WGS sequence"/>
</dbReference>
<evidence type="ECO:0000256" key="3">
    <source>
        <dbReference type="ARBA" id="ARBA00022679"/>
    </source>
</evidence>
<comment type="caution">
    <text evidence="8">The sequence shown here is derived from an EMBL/GenBank/DDBJ whole genome shotgun (WGS) entry which is preliminary data.</text>
</comment>
<reference evidence="8 9" key="1">
    <citation type="submission" date="2018-08" db="EMBL/GenBank/DDBJ databases">
        <title>Bacillus jemisoniae sp. nov., Bacillus chryseoplanitiae sp. nov., Bacillus resnikiae sp. nov., and Bacillus frankliniae sp. nov., isolated from Viking spacecraft and associated surfaces.</title>
        <authorList>
            <person name="Seuylemezian A."/>
            <person name="Vaishampayan P."/>
        </authorList>
    </citation>
    <scope>NUCLEOTIDE SEQUENCE [LARGE SCALE GENOMIC DNA]</scope>
    <source>
        <strain evidence="8 9">JJ-247</strain>
    </source>
</reference>
<dbReference type="Pfam" id="PF13155">
    <property type="entry name" value="Toprim_2"/>
    <property type="match status" value="1"/>
</dbReference>
<sequence length="330" mass="37531">MAVVRIHGQSIDVDIESELREFQWERARWSADKLISASPFRYDKSPSFFVTLDGEYAGCWGDSGAYDAEWASGNFAKLLAFLRNESYEEAEEYLIEMYGVPSEPGARLTLKLPKLQLIQRNRQTLKEDALSPYSPEPNEYLRRRGISDEVQRAAGVHFSETARAIVLPWRTVSGKLANVKYRKTYGKTFWYAKGAEPIRNMVYGIERAATRTVLCEAEIDALSWRTAGFAAIAVGGVAFNRTKRDLIIRSPIEELIIATDNDKAGEKLRQEVEKEMRGYVRTRQAYIQDECKDANEALVKYGVESLRGAVEKSERRSSLYVNLRTRSLGK</sequence>
<feature type="domain" description="Toprim" evidence="7">
    <location>
        <begin position="210"/>
        <end position="281"/>
    </location>
</feature>
<dbReference type="AlphaFoldDB" id="A0A398BGZ7"/>
<keyword evidence="3" id="KW-0808">Transferase</keyword>
<dbReference type="GO" id="GO:0003677">
    <property type="term" value="F:DNA binding"/>
    <property type="evidence" value="ECO:0007669"/>
    <property type="project" value="InterPro"/>
</dbReference>
<keyword evidence="5" id="KW-0235">DNA replication</keyword>
<proteinExistence type="predicted"/>
<dbReference type="Gene3D" id="3.90.580.10">
    <property type="entry name" value="Zinc finger, CHC2-type domain"/>
    <property type="match status" value="1"/>
</dbReference>
<dbReference type="Gene3D" id="3.40.1360.10">
    <property type="match status" value="1"/>
</dbReference>
<dbReference type="SUPFAM" id="SSF57783">
    <property type="entry name" value="Zinc beta-ribbon"/>
    <property type="match status" value="1"/>
</dbReference>
<evidence type="ECO:0000256" key="4">
    <source>
        <dbReference type="ARBA" id="ARBA00022695"/>
    </source>
</evidence>
<dbReference type="RefSeq" id="WP_119110909.1">
    <property type="nucleotide sequence ID" value="NZ_CBCSEO010000001.1"/>
</dbReference>
<evidence type="ECO:0000313" key="8">
    <source>
        <dbReference type="EMBL" id="RID88997.1"/>
    </source>
</evidence>
<dbReference type="PANTHER" id="PTHR30313:SF2">
    <property type="entry name" value="DNA PRIMASE"/>
    <property type="match status" value="1"/>
</dbReference>
<dbReference type="InterPro" id="IPR036977">
    <property type="entry name" value="DNA_primase_Znf_CHC2"/>
</dbReference>
<dbReference type="OrthoDB" id="2361902at2"/>
<evidence type="ECO:0000256" key="6">
    <source>
        <dbReference type="ARBA" id="ARBA00023163"/>
    </source>
</evidence>
<protein>
    <submittedName>
        <fullName evidence="8">Toprim domain-containing protein</fullName>
    </submittedName>
</protein>
<dbReference type="PANTHER" id="PTHR30313">
    <property type="entry name" value="DNA PRIMASE"/>
    <property type="match status" value="1"/>
</dbReference>
<dbReference type="InterPro" id="IPR006171">
    <property type="entry name" value="TOPRIM_dom"/>
</dbReference>
<keyword evidence="6" id="KW-0804">Transcription</keyword>
<dbReference type="EMBL" id="QWVT01000001">
    <property type="protein sequence ID" value="RID88997.1"/>
    <property type="molecule type" value="Genomic_DNA"/>
</dbReference>
<name>A0A398BGZ7_9BACI</name>
<gene>
    <name evidence="8" type="ORF">D1970_00405</name>
</gene>
<dbReference type="GO" id="GO:0008270">
    <property type="term" value="F:zinc ion binding"/>
    <property type="evidence" value="ECO:0007669"/>
    <property type="project" value="InterPro"/>
</dbReference>
<dbReference type="GO" id="GO:1990077">
    <property type="term" value="C:primosome complex"/>
    <property type="evidence" value="ECO:0007669"/>
    <property type="project" value="UniProtKB-KW"/>
</dbReference>
<organism evidence="8 9">
    <name type="scientific">Mesobacillus zeae</name>
    <dbReference type="NCBI Taxonomy" id="1917180"/>
    <lineage>
        <taxon>Bacteria</taxon>
        <taxon>Bacillati</taxon>
        <taxon>Bacillota</taxon>
        <taxon>Bacilli</taxon>
        <taxon>Bacillales</taxon>
        <taxon>Bacillaceae</taxon>
        <taxon>Mesobacillus</taxon>
    </lineage>
</organism>
<accession>A0A398BGZ7</accession>
<evidence type="ECO:0000256" key="5">
    <source>
        <dbReference type="ARBA" id="ARBA00022705"/>
    </source>
</evidence>
<dbReference type="GO" id="GO:0000428">
    <property type="term" value="C:DNA-directed RNA polymerase complex"/>
    <property type="evidence" value="ECO:0007669"/>
    <property type="project" value="UniProtKB-KW"/>
</dbReference>
<evidence type="ECO:0000313" key="9">
    <source>
        <dbReference type="Proteomes" id="UP000265816"/>
    </source>
</evidence>
<dbReference type="InterPro" id="IPR050219">
    <property type="entry name" value="DnaG_primase"/>
</dbReference>
<dbReference type="SMART" id="SM00493">
    <property type="entry name" value="TOPRIM"/>
    <property type="match status" value="1"/>
</dbReference>
<keyword evidence="9" id="KW-1185">Reference proteome</keyword>
<dbReference type="GO" id="GO:0005737">
    <property type="term" value="C:cytoplasm"/>
    <property type="evidence" value="ECO:0007669"/>
    <property type="project" value="TreeGrafter"/>
</dbReference>
<keyword evidence="2" id="KW-0639">Primosome</keyword>
<keyword evidence="4" id="KW-0548">Nucleotidyltransferase</keyword>
<dbReference type="SUPFAM" id="SSF56731">
    <property type="entry name" value="DNA primase core"/>
    <property type="match status" value="1"/>
</dbReference>
<dbReference type="GO" id="GO:0006269">
    <property type="term" value="P:DNA replication, synthesis of primer"/>
    <property type="evidence" value="ECO:0007669"/>
    <property type="project" value="UniProtKB-KW"/>
</dbReference>
<evidence type="ECO:0000259" key="7">
    <source>
        <dbReference type="SMART" id="SM00493"/>
    </source>
</evidence>
<dbReference type="GO" id="GO:0016779">
    <property type="term" value="F:nucleotidyltransferase activity"/>
    <property type="evidence" value="ECO:0007669"/>
    <property type="project" value="UniProtKB-KW"/>
</dbReference>
<evidence type="ECO:0000256" key="2">
    <source>
        <dbReference type="ARBA" id="ARBA00022515"/>
    </source>
</evidence>
<evidence type="ECO:0000256" key="1">
    <source>
        <dbReference type="ARBA" id="ARBA00022478"/>
    </source>
</evidence>